<dbReference type="InterPro" id="IPR033878">
    <property type="entry name" value="NfsB-like"/>
</dbReference>
<reference evidence="9" key="1">
    <citation type="journal article" date="2009" name="Environ. Microbiol.">
        <title>Contribution of mobile genetic elements to Desulfovibrio vulgaris genome plasticity.</title>
        <authorList>
            <person name="Walker C.B."/>
            <person name="Stolyar S."/>
            <person name="Chivian D."/>
            <person name="Pinel N."/>
            <person name="Gabster J.A."/>
            <person name="Dehal P.S."/>
            <person name="He Z."/>
            <person name="Yang Z.K."/>
            <person name="Yen H.C."/>
            <person name="Zhou J."/>
            <person name="Wall J.D."/>
            <person name="Hazen T.C."/>
            <person name="Arkin A.P."/>
            <person name="Stahl D.A."/>
        </authorList>
    </citation>
    <scope>NUCLEOTIDE SEQUENCE [LARGE SCALE GENOMIC DNA]</scope>
    <source>
        <strain evidence="9">DP4</strain>
    </source>
</reference>
<evidence type="ECO:0000256" key="5">
    <source>
        <dbReference type="ARBA" id="ARBA00022857"/>
    </source>
</evidence>
<protein>
    <submittedName>
        <fullName evidence="8">Nitroreductase</fullName>
    </submittedName>
</protein>
<name>A0A0H3A486_NITV4</name>
<keyword evidence="4" id="KW-0288">FMN</keyword>
<dbReference type="Proteomes" id="UP000009173">
    <property type="component" value="Chromosome"/>
</dbReference>
<dbReference type="CDD" id="cd02149">
    <property type="entry name" value="NfsB-like"/>
    <property type="match status" value="1"/>
</dbReference>
<gene>
    <name evidence="8" type="ordered locus">Dvul_0250</name>
</gene>
<dbReference type="KEGG" id="dvl:Dvul_0250"/>
<dbReference type="RefSeq" id="WP_011791493.1">
    <property type="nucleotide sequence ID" value="NC_008751.1"/>
</dbReference>
<dbReference type="HOGENOM" id="CLU_070764_4_1_7"/>
<dbReference type="InterPro" id="IPR000415">
    <property type="entry name" value="Nitroreductase-like"/>
</dbReference>
<dbReference type="GO" id="GO:0016491">
    <property type="term" value="F:oxidoreductase activity"/>
    <property type="evidence" value="ECO:0007669"/>
    <property type="project" value="UniProtKB-KW"/>
</dbReference>
<organism evidence="8 9">
    <name type="scientific">Nitratidesulfovibrio vulgaris (strain DP4)</name>
    <name type="common">Desulfovibrio vulgaris</name>
    <dbReference type="NCBI Taxonomy" id="391774"/>
    <lineage>
        <taxon>Bacteria</taxon>
        <taxon>Pseudomonadati</taxon>
        <taxon>Thermodesulfobacteriota</taxon>
        <taxon>Desulfovibrionia</taxon>
        <taxon>Desulfovibrionales</taxon>
        <taxon>Desulfovibrionaceae</taxon>
        <taxon>Nitratidesulfovibrio</taxon>
    </lineage>
</organism>
<evidence type="ECO:0000256" key="4">
    <source>
        <dbReference type="ARBA" id="ARBA00022643"/>
    </source>
</evidence>
<dbReference type="PANTHER" id="PTHR43673:SF2">
    <property type="entry name" value="NITROREDUCTASE"/>
    <property type="match status" value="1"/>
</dbReference>
<accession>A0A0H3A486</accession>
<comment type="cofactor">
    <cofactor evidence="1">
        <name>FMN</name>
        <dbReference type="ChEBI" id="CHEBI:58210"/>
    </cofactor>
</comment>
<dbReference type="Pfam" id="PF00881">
    <property type="entry name" value="Nitroreductase"/>
    <property type="match status" value="1"/>
</dbReference>
<sequence>MQKKILDAFLFRHATKDFDVARIIPEPVFATILQAGRLSPSSFGFEPWRFLVVQDAALRAKLHAFTWGGQKQIPNCSHLVVYLARKGMDTRADSDYVRDFVDRVQALPADVQKMKLERYEAFQKDDFNLWGDERALFDWACKQVYIALGNMMTVAALLGVDSCPMEGFQQQRIDEVLASDFGIDQSQYGVACMAAFGYRVADPRPKTRQALHDVVQWF</sequence>
<evidence type="ECO:0000259" key="7">
    <source>
        <dbReference type="Pfam" id="PF00881"/>
    </source>
</evidence>
<dbReference type="EMBL" id="CP000527">
    <property type="protein sequence ID" value="ABM27274.1"/>
    <property type="molecule type" value="Genomic_DNA"/>
</dbReference>
<evidence type="ECO:0000256" key="6">
    <source>
        <dbReference type="ARBA" id="ARBA00023002"/>
    </source>
</evidence>
<evidence type="ECO:0000256" key="2">
    <source>
        <dbReference type="ARBA" id="ARBA00007118"/>
    </source>
</evidence>
<dbReference type="InterPro" id="IPR029479">
    <property type="entry name" value="Nitroreductase"/>
</dbReference>
<keyword evidence="5" id="KW-0521">NADP</keyword>
<dbReference type="Gene3D" id="3.40.109.10">
    <property type="entry name" value="NADH Oxidase"/>
    <property type="match status" value="1"/>
</dbReference>
<keyword evidence="3" id="KW-0285">Flavoprotein</keyword>
<comment type="similarity">
    <text evidence="2">Belongs to the nitroreductase family.</text>
</comment>
<evidence type="ECO:0000256" key="1">
    <source>
        <dbReference type="ARBA" id="ARBA00001917"/>
    </source>
</evidence>
<dbReference type="PANTHER" id="PTHR43673">
    <property type="entry name" value="NAD(P)H NITROREDUCTASE YDGI-RELATED"/>
    <property type="match status" value="1"/>
</dbReference>
<feature type="domain" description="Nitroreductase" evidence="7">
    <location>
        <begin position="12"/>
        <end position="198"/>
    </location>
</feature>
<proteinExistence type="inferred from homology"/>
<evidence type="ECO:0000256" key="3">
    <source>
        <dbReference type="ARBA" id="ARBA00022630"/>
    </source>
</evidence>
<evidence type="ECO:0000313" key="9">
    <source>
        <dbReference type="Proteomes" id="UP000009173"/>
    </source>
</evidence>
<dbReference type="AlphaFoldDB" id="A0A0H3A486"/>
<dbReference type="SUPFAM" id="SSF55469">
    <property type="entry name" value="FMN-dependent nitroreductase-like"/>
    <property type="match status" value="1"/>
</dbReference>
<keyword evidence="6" id="KW-0560">Oxidoreductase</keyword>
<evidence type="ECO:0000313" key="8">
    <source>
        <dbReference type="EMBL" id="ABM27274.1"/>
    </source>
</evidence>